<dbReference type="InterPro" id="IPR011990">
    <property type="entry name" value="TPR-like_helical_dom_sf"/>
</dbReference>
<dbReference type="SMART" id="SM00028">
    <property type="entry name" value="TPR"/>
    <property type="match status" value="6"/>
</dbReference>
<gene>
    <name evidence="2" type="ORF">AMSG_08756</name>
</gene>
<dbReference type="EMBL" id="GL349480">
    <property type="protein sequence ID" value="KNC53266.1"/>
    <property type="molecule type" value="Genomic_DNA"/>
</dbReference>
<organism evidence="2 3">
    <name type="scientific">Thecamonas trahens ATCC 50062</name>
    <dbReference type="NCBI Taxonomy" id="461836"/>
    <lineage>
        <taxon>Eukaryota</taxon>
        <taxon>Apusozoa</taxon>
        <taxon>Apusomonadida</taxon>
        <taxon>Apusomonadidae</taxon>
        <taxon>Thecamonas</taxon>
    </lineage>
</organism>
<evidence type="ECO:0000313" key="2">
    <source>
        <dbReference type="EMBL" id="KNC53266.1"/>
    </source>
</evidence>
<evidence type="ECO:0000256" key="1">
    <source>
        <dbReference type="SAM" id="MobiDB-lite"/>
    </source>
</evidence>
<reference evidence="2 3" key="1">
    <citation type="submission" date="2010-05" db="EMBL/GenBank/DDBJ databases">
        <title>The Genome Sequence of Thecamonas trahens ATCC 50062.</title>
        <authorList>
            <consortium name="The Broad Institute Genome Sequencing Platform"/>
            <person name="Russ C."/>
            <person name="Cuomo C."/>
            <person name="Shea T."/>
            <person name="Young S.K."/>
            <person name="Zeng Q."/>
            <person name="Koehrsen M."/>
            <person name="Haas B."/>
            <person name="Borodovsky M."/>
            <person name="Guigo R."/>
            <person name="Alvarado L."/>
            <person name="Berlin A."/>
            <person name="Bochicchio J."/>
            <person name="Borenstein D."/>
            <person name="Chapman S."/>
            <person name="Chen Z."/>
            <person name="Freedman E."/>
            <person name="Gellesch M."/>
            <person name="Goldberg J."/>
            <person name="Griggs A."/>
            <person name="Gujja S."/>
            <person name="Heilman E."/>
            <person name="Heiman D."/>
            <person name="Hepburn T."/>
            <person name="Howarth C."/>
            <person name="Jen D."/>
            <person name="Larson L."/>
            <person name="Mehta T."/>
            <person name="Park D."/>
            <person name="Pearson M."/>
            <person name="Roberts A."/>
            <person name="Saif S."/>
            <person name="Shenoy N."/>
            <person name="Sisk P."/>
            <person name="Stolte C."/>
            <person name="Sykes S."/>
            <person name="Thomson T."/>
            <person name="Walk T."/>
            <person name="White J."/>
            <person name="Yandava C."/>
            <person name="Burger G."/>
            <person name="Gray M.W."/>
            <person name="Holland P.W.H."/>
            <person name="King N."/>
            <person name="Lang F.B.F."/>
            <person name="Roger A.J."/>
            <person name="Ruiz-Trillo I."/>
            <person name="Lander E."/>
            <person name="Nusbaum C."/>
        </authorList>
    </citation>
    <scope>NUCLEOTIDE SEQUENCE [LARGE SCALE GENOMIC DNA]</scope>
    <source>
        <strain evidence="2 3">ATCC 50062</strain>
    </source>
</reference>
<evidence type="ECO:0000313" key="3">
    <source>
        <dbReference type="Proteomes" id="UP000054408"/>
    </source>
</evidence>
<keyword evidence="3" id="KW-1185">Reference proteome</keyword>
<protein>
    <submittedName>
        <fullName evidence="2">Uncharacterized protein</fullName>
    </submittedName>
</protein>
<feature type="region of interest" description="Disordered" evidence="1">
    <location>
        <begin position="80"/>
        <end position="105"/>
    </location>
</feature>
<sequence>MPKKLYLHYEGTPDFTYIAQVEAGTTVAALAASFATAYASAHPAAGLTGLVLTNDDGLPLADADLEDLDAGDDVLIEAEVSKPQTSQQSPALSPSAPSASVSPAASTSARHTAAAAVAQAAASSSSQAANMSTAVEVVSRSLTTAQALTAKKAYRRAIEVYEQIIAAMPQLPQPYIGMAQILIAIRDFAAATNIADRGLAMLAESPPLLAAIGLDVAQARISLLRLKASALGDAKKYKKAIAVFTDALELADKSDKAADALDIQVAIGEVLYASGEEDAGITLFQNVLKINESHFDGLYNFAIACGDRGRPLEALSVFLKLLVAEQKHKGVRARITDIVMADGGMDLLDAAIQDAAKSPAALAFLGLLIKENSALDSSVALYERALAGAPDSASYVLNLVHGYEICAQYGQAWAAAMKFCAANSALGVGGLTCARVLKALGGLSSPIGLPTASAFLPDSDIVAAAGCSYDPTLPYNTLELVAGGTNLSDSPATAAGMLDDAELVEVIGYDARELDLLALFCTLVKILFNVGALPPTAALIPLIDEIRGTRPIHRTTIRNEHAYYCCIAQLLAYPTSVPDPEMPVVYVAGDSHSQTPAWRVVALNGTPHLLVPRLVTGLKIWHLREESRFYPKANFWRVIDTIPDGATVLTMFGEIDCREGFLVAVAKRIYETVEEAARVTVNIYIKTMLRLVNDRKLTFLVHPAVPVLNETRSVVTMFNTVLGAKLTQLNHASIKWLPFFDAMLDPADSSALNPAFELDGTHLNPTYLDVLQSGLDAALANSTS</sequence>
<dbReference type="AlphaFoldDB" id="A0A0L0DML4"/>
<dbReference type="Proteomes" id="UP000054408">
    <property type="component" value="Unassembled WGS sequence"/>
</dbReference>
<dbReference type="SUPFAM" id="SSF48452">
    <property type="entry name" value="TPR-like"/>
    <property type="match status" value="1"/>
</dbReference>
<dbReference type="OMA" id="IWHLREE"/>
<dbReference type="OrthoDB" id="435413at2759"/>
<dbReference type="InterPro" id="IPR019734">
    <property type="entry name" value="TPR_rpt"/>
</dbReference>
<accession>A0A0L0DML4</accession>
<feature type="compositionally biased region" description="Low complexity" evidence="1">
    <location>
        <begin position="83"/>
        <end position="105"/>
    </location>
</feature>
<name>A0A0L0DML4_THETB</name>
<dbReference type="RefSeq" id="XP_013754530.1">
    <property type="nucleotide sequence ID" value="XM_013899076.1"/>
</dbReference>
<dbReference type="GeneID" id="25567374"/>
<dbReference type="Gene3D" id="1.25.40.10">
    <property type="entry name" value="Tetratricopeptide repeat domain"/>
    <property type="match status" value="1"/>
</dbReference>
<proteinExistence type="predicted"/>
<dbReference type="eggNOG" id="ENOG502QXRP">
    <property type="taxonomic scope" value="Eukaryota"/>
</dbReference>